<protein>
    <submittedName>
        <fullName evidence="1">Uncharacterized protein</fullName>
    </submittedName>
</protein>
<keyword evidence="2" id="KW-1185">Reference proteome</keyword>
<comment type="caution">
    <text evidence="1">The sequence shown here is derived from an EMBL/GenBank/DDBJ whole genome shotgun (WGS) entry which is preliminary data.</text>
</comment>
<sequence length="141" mass="15531">MGFPHGHRKTTTLVAGLRMTGMVAPMVLDGPINGDWFEAYVAQVLVPELVDGFVSLARTPEERQLVGDLLTRITIYDLKVEGEKVRRRGNSSFETVVKVTAHELLHFSSWKRAVSGHVATRADKSSAVELVISRKSLVSSD</sequence>
<reference evidence="1 2" key="1">
    <citation type="submission" date="2021-07" db="EMBL/GenBank/DDBJ databases">
        <title>Stakelama flava sp. nov., a novel endophytic bacterium isolated from branch of Kandelia candel.</title>
        <authorList>
            <person name="Tuo L."/>
        </authorList>
    </citation>
    <scope>NUCLEOTIDE SEQUENCE [LARGE SCALE GENOMIC DNA]</scope>
    <source>
        <strain evidence="1 2">CBK3Z-3</strain>
    </source>
</reference>
<accession>A0ABS6XNP2</accession>
<gene>
    <name evidence="1" type="ORF">KY084_12870</name>
</gene>
<evidence type="ECO:0000313" key="2">
    <source>
        <dbReference type="Proteomes" id="UP001197214"/>
    </source>
</evidence>
<dbReference type="EMBL" id="JAHWZX010000013">
    <property type="protein sequence ID" value="MBW4331761.1"/>
    <property type="molecule type" value="Genomic_DNA"/>
</dbReference>
<organism evidence="1 2">
    <name type="scientific">Stakelama flava</name>
    <dbReference type="NCBI Taxonomy" id="2860338"/>
    <lineage>
        <taxon>Bacteria</taxon>
        <taxon>Pseudomonadati</taxon>
        <taxon>Pseudomonadota</taxon>
        <taxon>Alphaproteobacteria</taxon>
        <taxon>Sphingomonadales</taxon>
        <taxon>Sphingomonadaceae</taxon>
        <taxon>Stakelama</taxon>
    </lineage>
</organism>
<name>A0ABS6XNP2_9SPHN</name>
<evidence type="ECO:0000313" key="1">
    <source>
        <dbReference type="EMBL" id="MBW4331761.1"/>
    </source>
</evidence>
<proteinExistence type="predicted"/>
<dbReference type="Proteomes" id="UP001197214">
    <property type="component" value="Unassembled WGS sequence"/>
</dbReference>